<evidence type="ECO:0000256" key="1">
    <source>
        <dbReference type="SAM" id="Phobius"/>
    </source>
</evidence>
<feature type="transmembrane region" description="Helical" evidence="1">
    <location>
        <begin position="6"/>
        <end position="24"/>
    </location>
</feature>
<keyword evidence="3" id="KW-1185">Reference proteome</keyword>
<reference evidence="2 3" key="1">
    <citation type="submission" date="2018-04" db="EMBL/GenBank/DDBJ databases">
        <title>Pedobacter chongqingensis sp. nov., isolated from a rottenly hemp rope.</title>
        <authorList>
            <person name="Cai Y."/>
        </authorList>
    </citation>
    <scope>NUCLEOTIDE SEQUENCE [LARGE SCALE GENOMIC DNA]</scope>
    <source>
        <strain evidence="2 3">FJ4-8</strain>
    </source>
</reference>
<proteinExistence type="predicted"/>
<evidence type="ECO:0000313" key="3">
    <source>
        <dbReference type="Proteomes" id="UP000245647"/>
    </source>
</evidence>
<sequence>MEMIFSLTLFVLLVYPFITLEVIRRNRSKPIMCERILKFCISTTAIIVLALALDISTTSELVDWILASSIYFTCCILIWTAIYDRNGLLKGIGILCSVVVFGLALLSCTIGILGLGLIMGEVIPDNRISLQDGIIVKEYYNGNAISDSRATTIEVFQTIPWLPVVEWRKVKKRYEWLELKDNVQADFDASKQILTLKGIETTPGTKQYKHWQDIIIF</sequence>
<gene>
    <name evidence="2" type="ORF">DDR33_11470</name>
</gene>
<keyword evidence="1" id="KW-0812">Transmembrane</keyword>
<keyword evidence="1" id="KW-0472">Membrane</keyword>
<keyword evidence="1" id="KW-1133">Transmembrane helix</keyword>
<feature type="transmembrane region" description="Helical" evidence="1">
    <location>
        <begin position="94"/>
        <end position="119"/>
    </location>
</feature>
<name>A0A2U2PGU5_9SPHI</name>
<dbReference type="AlphaFoldDB" id="A0A2U2PGU5"/>
<feature type="transmembrane region" description="Helical" evidence="1">
    <location>
        <begin position="36"/>
        <end position="55"/>
    </location>
</feature>
<protein>
    <submittedName>
        <fullName evidence="2">Uncharacterized protein</fullName>
    </submittedName>
</protein>
<dbReference type="EMBL" id="QEAS01000008">
    <property type="protein sequence ID" value="PWG80635.1"/>
    <property type="molecule type" value="Genomic_DNA"/>
</dbReference>
<dbReference type="OrthoDB" id="919213at976"/>
<feature type="transmembrane region" description="Helical" evidence="1">
    <location>
        <begin position="61"/>
        <end position="82"/>
    </location>
</feature>
<dbReference type="Proteomes" id="UP000245647">
    <property type="component" value="Unassembled WGS sequence"/>
</dbReference>
<comment type="caution">
    <text evidence="2">The sequence shown here is derived from an EMBL/GenBank/DDBJ whole genome shotgun (WGS) entry which is preliminary data.</text>
</comment>
<evidence type="ECO:0000313" key="2">
    <source>
        <dbReference type="EMBL" id="PWG80635.1"/>
    </source>
</evidence>
<accession>A0A2U2PGU5</accession>
<organism evidence="2 3">
    <name type="scientific">Pararcticibacter amylolyticus</name>
    <dbReference type="NCBI Taxonomy" id="2173175"/>
    <lineage>
        <taxon>Bacteria</taxon>
        <taxon>Pseudomonadati</taxon>
        <taxon>Bacteroidota</taxon>
        <taxon>Sphingobacteriia</taxon>
        <taxon>Sphingobacteriales</taxon>
        <taxon>Sphingobacteriaceae</taxon>
        <taxon>Pararcticibacter</taxon>
    </lineage>
</organism>